<sequence length="404" mass="44242">MRSSRVSRETAALVGRVQQLDSMQTRRVTRSALARFAYEEPVADIEDIAGPTPRKRRRIVKEEDADAGPSTSRTAVKAEAKTKRETSVSSRTETAVKAELPVKTEPDATTPARKRRLPARVIRGASPSVLPTVEPPTDWEEMYNLVRQMRLTGPARDAAVDTMGCDRLFTADASPRDKRFHILVALMLSSQTKDTVNAVAMNRLHTELPPHSPGAAPGLNVENVLAVDPTVLNALIRQVGFHNNKTKYLKAAAVILRDNHDSDIPDTIAGLTALPGVGPKMAHLCLSAAWDKTEGIGVDVHVHRITNMWGWHKTSTPEATRVALESWLPRDKWREINTLLVGLGQTICPSQAGAKRCGECELGQRKLCAGADKRKVLEAQIKAEFKAERGVKMEAEAQVETAAV</sequence>
<dbReference type="InterPro" id="IPR000445">
    <property type="entry name" value="HhH_motif"/>
</dbReference>
<dbReference type="InterPro" id="IPR011257">
    <property type="entry name" value="DNA_glycosylase"/>
</dbReference>
<feature type="compositionally biased region" description="Basic and acidic residues" evidence="9">
    <location>
        <begin position="76"/>
        <end position="86"/>
    </location>
</feature>
<evidence type="ECO:0000256" key="3">
    <source>
        <dbReference type="ARBA" id="ARBA00022763"/>
    </source>
</evidence>
<dbReference type="PANTHER" id="PTHR43286:SF1">
    <property type="entry name" value="ENDONUCLEASE III-LIKE PROTEIN 1"/>
    <property type="match status" value="1"/>
</dbReference>
<evidence type="ECO:0000259" key="10">
    <source>
        <dbReference type="SMART" id="SM00478"/>
    </source>
</evidence>
<evidence type="ECO:0000256" key="5">
    <source>
        <dbReference type="ARBA" id="ARBA00023204"/>
    </source>
</evidence>
<dbReference type="FunFam" id="1.10.340.30:FF:000014">
    <property type="entry name" value="Endonuclease III homolog"/>
    <property type="match status" value="1"/>
</dbReference>
<comment type="similarity">
    <text evidence="1">Belongs to the Nth/MutY family.</text>
</comment>
<accession>A0A8K0TEE8</accession>
<dbReference type="Pfam" id="PF00730">
    <property type="entry name" value="HhH-GPD"/>
    <property type="match status" value="1"/>
</dbReference>
<dbReference type="EC" id="4.2.99.18" evidence="2"/>
<dbReference type="SUPFAM" id="SSF48150">
    <property type="entry name" value="DNA-glycosylase"/>
    <property type="match status" value="1"/>
</dbReference>
<evidence type="ECO:0000256" key="1">
    <source>
        <dbReference type="ARBA" id="ARBA00008343"/>
    </source>
</evidence>
<keyword evidence="3" id="KW-0227">DNA damage</keyword>
<evidence type="ECO:0000256" key="2">
    <source>
        <dbReference type="ARBA" id="ARBA00012720"/>
    </source>
</evidence>
<feature type="non-terminal residue" evidence="11">
    <location>
        <position position="1"/>
    </location>
</feature>
<protein>
    <recommendedName>
        <fullName evidence="2">DNA-(apurinic or apyrimidinic site) lyase</fullName>
        <ecNumber evidence="2">4.2.99.18</ecNumber>
    </recommendedName>
</protein>
<dbReference type="GO" id="GO:0006289">
    <property type="term" value="P:nucleotide-excision repair"/>
    <property type="evidence" value="ECO:0007669"/>
    <property type="project" value="TreeGrafter"/>
</dbReference>
<dbReference type="Pfam" id="PF00633">
    <property type="entry name" value="HHH"/>
    <property type="match status" value="1"/>
</dbReference>
<comment type="catalytic activity">
    <reaction evidence="8">
        <text>2'-deoxyribonucleotide-(2'-deoxyribose 5'-phosphate)-2'-deoxyribonucleotide-DNA = a 3'-end 2'-deoxyribonucleotide-(2,3-dehydro-2,3-deoxyribose 5'-phosphate)-DNA + a 5'-end 5'-phospho-2'-deoxyribonucleoside-DNA + H(+)</text>
        <dbReference type="Rhea" id="RHEA:66592"/>
        <dbReference type="Rhea" id="RHEA-COMP:13180"/>
        <dbReference type="Rhea" id="RHEA-COMP:16897"/>
        <dbReference type="Rhea" id="RHEA-COMP:17067"/>
        <dbReference type="ChEBI" id="CHEBI:15378"/>
        <dbReference type="ChEBI" id="CHEBI:136412"/>
        <dbReference type="ChEBI" id="CHEBI:157695"/>
        <dbReference type="ChEBI" id="CHEBI:167181"/>
        <dbReference type="EC" id="4.2.99.18"/>
    </reaction>
</comment>
<dbReference type="GO" id="GO:0003677">
    <property type="term" value="F:DNA binding"/>
    <property type="evidence" value="ECO:0007669"/>
    <property type="project" value="InterPro"/>
</dbReference>
<dbReference type="GO" id="GO:0000703">
    <property type="term" value="F:oxidized pyrimidine nucleobase lesion DNA N-glycosylase activity"/>
    <property type="evidence" value="ECO:0007669"/>
    <property type="project" value="TreeGrafter"/>
</dbReference>
<dbReference type="Proteomes" id="UP000813385">
    <property type="component" value="Unassembled WGS sequence"/>
</dbReference>
<dbReference type="GO" id="GO:0006285">
    <property type="term" value="P:base-excision repair, AP site formation"/>
    <property type="evidence" value="ECO:0007669"/>
    <property type="project" value="InterPro"/>
</dbReference>
<dbReference type="GO" id="GO:0140078">
    <property type="term" value="F:class I DNA-(apurinic or apyrimidinic site) endonuclease activity"/>
    <property type="evidence" value="ECO:0007669"/>
    <property type="project" value="UniProtKB-EC"/>
</dbReference>
<feature type="region of interest" description="Disordered" evidence="9">
    <location>
        <begin position="46"/>
        <end position="114"/>
    </location>
</feature>
<dbReference type="HAMAP" id="MF_03183">
    <property type="entry name" value="Endonuclease_III_Nth"/>
    <property type="match status" value="1"/>
</dbReference>
<dbReference type="InterPro" id="IPR030841">
    <property type="entry name" value="NTH1"/>
</dbReference>
<gene>
    <name evidence="11" type="ORF">B0T11DRAFT_204593</name>
</gene>
<reference evidence="11" key="1">
    <citation type="journal article" date="2021" name="Nat. Commun.">
        <title>Genetic determinants of endophytism in the Arabidopsis root mycobiome.</title>
        <authorList>
            <person name="Mesny F."/>
            <person name="Miyauchi S."/>
            <person name="Thiergart T."/>
            <person name="Pickel B."/>
            <person name="Atanasova L."/>
            <person name="Karlsson M."/>
            <person name="Huettel B."/>
            <person name="Barry K.W."/>
            <person name="Haridas S."/>
            <person name="Chen C."/>
            <person name="Bauer D."/>
            <person name="Andreopoulos W."/>
            <person name="Pangilinan J."/>
            <person name="LaButti K."/>
            <person name="Riley R."/>
            <person name="Lipzen A."/>
            <person name="Clum A."/>
            <person name="Drula E."/>
            <person name="Henrissat B."/>
            <person name="Kohler A."/>
            <person name="Grigoriev I.V."/>
            <person name="Martin F.M."/>
            <person name="Hacquard S."/>
        </authorList>
    </citation>
    <scope>NUCLEOTIDE SEQUENCE</scope>
    <source>
        <strain evidence="11">MPI-CAGE-AT-0016</strain>
    </source>
</reference>
<name>A0A8K0TEE8_9PEZI</name>
<evidence type="ECO:0000256" key="9">
    <source>
        <dbReference type="SAM" id="MobiDB-lite"/>
    </source>
</evidence>
<feature type="compositionally biased region" description="Basic and acidic residues" evidence="9">
    <location>
        <begin position="94"/>
        <end position="106"/>
    </location>
</feature>
<organism evidence="11 12">
    <name type="scientific">Plectosphaerella cucumerina</name>
    <dbReference type="NCBI Taxonomy" id="40658"/>
    <lineage>
        <taxon>Eukaryota</taxon>
        <taxon>Fungi</taxon>
        <taxon>Dikarya</taxon>
        <taxon>Ascomycota</taxon>
        <taxon>Pezizomycotina</taxon>
        <taxon>Sordariomycetes</taxon>
        <taxon>Hypocreomycetidae</taxon>
        <taxon>Glomerellales</taxon>
        <taxon>Plectosphaerellaceae</taxon>
        <taxon>Plectosphaerella</taxon>
    </lineage>
</organism>
<evidence type="ECO:0000313" key="11">
    <source>
        <dbReference type="EMBL" id="KAH7358028.1"/>
    </source>
</evidence>
<evidence type="ECO:0000256" key="6">
    <source>
        <dbReference type="ARBA" id="ARBA00023239"/>
    </source>
</evidence>
<keyword evidence="5" id="KW-0234">DNA repair</keyword>
<dbReference type="EMBL" id="JAGPXD010000004">
    <property type="protein sequence ID" value="KAH7358028.1"/>
    <property type="molecule type" value="Genomic_DNA"/>
</dbReference>
<keyword evidence="6" id="KW-0456">Lyase</keyword>
<evidence type="ECO:0000256" key="4">
    <source>
        <dbReference type="ARBA" id="ARBA00022801"/>
    </source>
</evidence>
<evidence type="ECO:0000313" key="12">
    <source>
        <dbReference type="Proteomes" id="UP000813385"/>
    </source>
</evidence>
<feature type="domain" description="HhH-GPD" evidence="10">
    <location>
        <begin position="188"/>
        <end position="346"/>
    </location>
</feature>
<dbReference type="OrthoDB" id="2099276at2759"/>
<keyword evidence="7" id="KW-0326">Glycosidase</keyword>
<keyword evidence="4" id="KW-0378">Hydrolase</keyword>
<comment type="caution">
    <text evidence="11">The sequence shown here is derived from an EMBL/GenBank/DDBJ whole genome shotgun (WGS) entry which is preliminary data.</text>
</comment>
<keyword evidence="12" id="KW-1185">Reference proteome</keyword>
<proteinExistence type="inferred from homology"/>
<dbReference type="InterPro" id="IPR023170">
    <property type="entry name" value="HhH_base_excis_C"/>
</dbReference>
<dbReference type="PROSITE" id="PS01155">
    <property type="entry name" value="ENDONUCLEASE_III_2"/>
    <property type="match status" value="1"/>
</dbReference>
<dbReference type="PANTHER" id="PTHR43286">
    <property type="entry name" value="ENDONUCLEASE III-LIKE PROTEIN 1"/>
    <property type="match status" value="1"/>
</dbReference>
<dbReference type="InterPro" id="IPR003265">
    <property type="entry name" value="HhH-GPD_domain"/>
</dbReference>
<dbReference type="SMART" id="SM00478">
    <property type="entry name" value="ENDO3c"/>
    <property type="match status" value="1"/>
</dbReference>
<dbReference type="AlphaFoldDB" id="A0A8K0TEE8"/>
<evidence type="ECO:0000256" key="8">
    <source>
        <dbReference type="ARBA" id="ARBA00044632"/>
    </source>
</evidence>
<dbReference type="Gene3D" id="1.10.340.30">
    <property type="entry name" value="Hypothetical protein, domain 2"/>
    <property type="match status" value="1"/>
</dbReference>
<dbReference type="InterPro" id="IPR004036">
    <property type="entry name" value="Endonuclease-III-like_CS2"/>
</dbReference>
<dbReference type="GO" id="GO:0005634">
    <property type="term" value="C:nucleus"/>
    <property type="evidence" value="ECO:0007669"/>
    <property type="project" value="InterPro"/>
</dbReference>
<evidence type="ECO:0000256" key="7">
    <source>
        <dbReference type="ARBA" id="ARBA00023295"/>
    </source>
</evidence>
<dbReference type="CDD" id="cd00056">
    <property type="entry name" value="ENDO3c"/>
    <property type="match status" value="1"/>
</dbReference>
<dbReference type="Gene3D" id="1.10.1670.10">
    <property type="entry name" value="Helix-hairpin-Helix base-excision DNA repair enzymes (C-terminal)"/>
    <property type="match status" value="1"/>
</dbReference>